<name>A0ABW7CAA9_9CYAN</name>
<comment type="caution">
    <text evidence="1">The sequence shown here is derived from an EMBL/GenBank/DDBJ whole genome shotgun (WGS) entry which is preliminary data.</text>
</comment>
<accession>A0ABW7CAA9</accession>
<dbReference type="Proteomes" id="UP001604335">
    <property type="component" value="Unassembled WGS sequence"/>
</dbReference>
<keyword evidence="2" id="KW-1185">Reference proteome</keyword>
<dbReference type="RefSeq" id="WP_393011095.1">
    <property type="nucleotide sequence ID" value="NZ_JAZAQF010000028.1"/>
</dbReference>
<proteinExistence type="predicted"/>
<gene>
    <name evidence="1" type="ORF">VPK24_05380</name>
</gene>
<organism evidence="1 2">
    <name type="scientific">Limnothrix redekei LRLZ20PSL1</name>
    <dbReference type="NCBI Taxonomy" id="3112953"/>
    <lineage>
        <taxon>Bacteria</taxon>
        <taxon>Bacillati</taxon>
        <taxon>Cyanobacteriota</taxon>
        <taxon>Cyanophyceae</taxon>
        <taxon>Pseudanabaenales</taxon>
        <taxon>Pseudanabaenaceae</taxon>
        <taxon>Limnothrix</taxon>
    </lineage>
</organism>
<dbReference type="EMBL" id="JAZAQF010000028">
    <property type="protein sequence ID" value="MFG3817059.1"/>
    <property type="molecule type" value="Genomic_DNA"/>
</dbReference>
<evidence type="ECO:0000313" key="2">
    <source>
        <dbReference type="Proteomes" id="UP001604335"/>
    </source>
</evidence>
<sequence>MVTTSRSRHPRSIAPVRSPVELVFQWSGPENDYARSASIA</sequence>
<protein>
    <submittedName>
        <fullName evidence="1">Uncharacterized protein</fullName>
    </submittedName>
</protein>
<reference evidence="2" key="1">
    <citation type="journal article" date="2024" name="Algal Res.">
        <title>Biochemical, toxicological and genomic investigation of a high-biomass producing Limnothrix strain isolated from Italian shallow drinking water reservoir.</title>
        <authorList>
            <person name="Simonazzi M."/>
            <person name="Shishido T.K."/>
            <person name="Delbaje E."/>
            <person name="Wahlsten M."/>
            <person name="Fewer D.P."/>
            <person name="Sivonen K."/>
            <person name="Pezzolesi L."/>
            <person name="Pistocchi R."/>
        </authorList>
    </citation>
    <scope>NUCLEOTIDE SEQUENCE [LARGE SCALE GENOMIC DNA]</scope>
    <source>
        <strain evidence="2">LRLZ20PSL1</strain>
    </source>
</reference>
<evidence type="ECO:0000313" key="1">
    <source>
        <dbReference type="EMBL" id="MFG3817059.1"/>
    </source>
</evidence>